<dbReference type="GO" id="GO:0005886">
    <property type="term" value="C:plasma membrane"/>
    <property type="evidence" value="ECO:0007669"/>
    <property type="project" value="UniProtKB-SubCell"/>
</dbReference>
<reference evidence="8" key="1">
    <citation type="submission" date="2022-09" db="EMBL/GenBank/DDBJ databases">
        <title>Culturomic study of gut microbiota in children with autism spectrum disorder.</title>
        <authorList>
            <person name="Efimov B.A."/>
            <person name="Chaplin A.V."/>
            <person name="Sokolova S.R."/>
            <person name="Pikina A.P."/>
            <person name="Korzhanova M."/>
            <person name="Belova V."/>
            <person name="Korostin D."/>
        </authorList>
    </citation>
    <scope>NUCLEOTIDE SEQUENCE</scope>
    <source>
        <strain evidence="8">ASD5510</strain>
    </source>
</reference>
<feature type="transmembrane region" description="Helical" evidence="6">
    <location>
        <begin position="7"/>
        <end position="31"/>
    </location>
</feature>
<feature type="transmembrane region" description="Helical" evidence="6">
    <location>
        <begin position="414"/>
        <end position="435"/>
    </location>
</feature>
<evidence type="ECO:0000256" key="2">
    <source>
        <dbReference type="ARBA" id="ARBA00022448"/>
    </source>
</evidence>
<gene>
    <name evidence="8" type="ORF">OBO34_00020</name>
</gene>
<dbReference type="Gene3D" id="1.20.1250.20">
    <property type="entry name" value="MFS general substrate transporter like domains"/>
    <property type="match status" value="2"/>
</dbReference>
<keyword evidence="5 6" id="KW-0472">Membrane</keyword>
<dbReference type="EMBL" id="JAOSHN010000001">
    <property type="protein sequence ID" value="MCU7376737.1"/>
    <property type="molecule type" value="Genomic_DNA"/>
</dbReference>
<evidence type="ECO:0000313" key="9">
    <source>
        <dbReference type="Proteomes" id="UP001065549"/>
    </source>
</evidence>
<dbReference type="GO" id="GO:0015293">
    <property type="term" value="F:symporter activity"/>
    <property type="evidence" value="ECO:0007669"/>
    <property type="project" value="InterPro"/>
</dbReference>
<feature type="domain" description="Major facilitator superfamily (MFS) profile" evidence="7">
    <location>
        <begin position="1"/>
        <end position="437"/>
    </location>
</feature>
<keyword evidence="9" id="KW-1185">Reference proteome</keyword>
<keyword evidence="4 6" id="KW-1133">Transmembrane helix</keyword>
<organism evidence="8 9">
    <name type="scientific">Hominibacterium faecale</name>
    <dbReference type="NCBI Taxonomy" id="2839743"/>
    <lineage>
        <taxon>Bacteria</taxon>
        <taxon>Bacillati</taxon>
        <taxon>Bacillota</taxon>
        <taxon>Clostridia</taxon>
        <taxon>Peptostreptococcales</taxon>
        <taxon>Anaerovoracaceae</taxon>
        <taxon>Hominibacterium</taxon>
    </lineage>
</organism>
<feature type="transmembrane region" description="Helical" evidence="6">
    <location>
        <begin position="177"/>
        <end position="198"/>
    </location>
</feature>
<dbReference type="PANTHER" id="PTHR11328">
    <property type="entry name" value="MAJOR FACILITATOR SUPERFAMILY DOMAIN-CONTAINING PROTEIN"/>
    <property type="match status" value="1"/>
</dbReference>
<dbReference type="Proteomes" id="UP001065549">
    <property type="component" value="Unassembled WGS sequence"/>
</dbReference>
<dbReference type="Pfam" id="PF13347">
    <property type="entry name" value="MFS_2"/>
    <property type="match status" value="1"/>
</dbReference>
<evidence type="ECO:0000313" key="8">
    <source>
        <dbReference type="EMBL" id="MCU7376737.1"/>
    </source>
</evidence>
<evidence type="ECO:0000256" key="6">
    <source>
        <dbReference type="SAM" id="Phobius"/>
    </source>
</evidence>
<dbReference type="InterPro" id="IPR039672">
    <property type="entry name" value="MFS_2"/>
</dbReference>
<evidence type="ECO:0000256" key="4">
    <source>
        <dbReference type="ARBA" id="ARBA00022989"/>
    </source>
</evidence>
<feature type="transmembrane region" description="Helical" evidence="6">
    <location>
        <begin position="232"/>
        <end position="252"/>
    </location>
</feature>
<dbReference type="AlphaFoldDB" id="A0A9J6QI38"/>
<feature type="transmembrane region" description="Helical" evidence="6">
    <location>
        <begin position="366"/>
        <end position="387"/>
    </location>
</feature>
<dbReference type="GO" id="GO:0008643">
    <property type="term" value="P:carbohydrate transport"/>
    <property type="evidence" value="ECO:0007669"/>
    <property type="project" value="InterPro"/>
</dbReference>
<dbReference type="PROSITE" id="PS50850">
    <property type="entry name" value="MFS"/>
    <property type="match status" value="1"/>
</dbReference>
<dbReference type="InterPro" id="IPR020846">
    <property type="entry name" value="MFS_dom"/>
</dbReference>
<dbReference type="PANTHER" id="PTHR11328:SF24">
    <property type="entry name" value="MAJOR FACILITATOR SUPERFAMILY (MFS) PROFILE DOMAIN-CONTAINING PROTEIN"/>
    <property type="match status" value="1"/>
</dbReference>
<evidence type="ECO:0000259" key="7">
    <source>
        <dbReference type="PROSITE" id="PS50850"/>
    </source>
</evidence>
<accession>A0A9J6QI38</accession>
<evidence type="ECO:0000256" key="5">
    <source>
        <dbReference type="ARBA" id="ARBA00023136"/>
    </source>
</evidence>
<feature type="transmembrane region" description="Helical" evidence="6">
    <location>
        <begin position="301"/>
        <end position="319"/>
    </location>
</feature>
<comment type="subcellular location">
    <subcellularLocation>
        <location evidence="1">Cell membrane</location>
        <topology evidence="1">Multi-pass membrane protein</topology>
    </subcellularLocation>
</comment>
<keyword evidence="2" id="KW-0813">Transport</keyword>
<sequence>MKRKTYWGYGVATIADAAPYSFVTVYSIVFFTTVAGLSAETAGMISAVTIILNGIAEMSLGYVSDNWNSKYGRRRPFLIFAVVPLGVGLIALFTDFGWDETLKVAVYIGAGFLFWIGFGAYYTPYSALGAEIAPGYNERSVLRTCARVFGIMGNILGMVLPLAMVELLAGLGMSDRGAWFSVALLIAVVACGSILITWNSTRGMEKPPVEDKTKPKAGLVQLLRDYIQILRLRPFIFLIIVIFAFVAANTFYSSNMVFFARYKLGLGDQVTSTIFLISMIVNAICTPLLGWAAIKIEKKNALALALLVSGIGAIVFRFLDVSSYLGLIAYACVFSIAYAAFWQLFNAVLYDISEVGEFVMGKRVEGSVISVYGIAFSLSMSISSKVLGSMLEWGGYNGALAEQSAHAVTTIENAFMLVPAAALILAAIFQFLYPLNKGRFELLERALHNKRKGLSYDTTGLDRIIRK</sequence>
<feature type="transmembrane region" description="Helical" evidence="6">
    <location>
        <begin position="37"/>
        <end position="56"/>
    </location>
</feature>
<feature type="transmembrane region" description="Helical" evidence="6">
    <location>
        <begin position="272"/>
        <end position="294"/>
    </location>
</feature>
<feature type="transmembrane region" description="Helical" evidence="6">
    <location>
        <begin position="325"/>
        <end position="345"/>
    </location>
</feature>
<dbReference type="InterPro" id="IPR036259">
    <property type="entry name" value="MFS_trans_sf"/>
</dbReference>
<comment type="caution">
    <text evidence="8">The sequence shown here is derived from an EMBL/GenBank/DDBJ whole genome shotgun (WGS) entry which is preliminary data.</text>
</comment>
<dbReference type="RefSeq" id="WP_253020192.1">
    <property type="nucleotide sequence ID" value="NZ_JAOSHN010000001.1"/>
</dbReference>
<feature type="transmembrane region" description="Helical" evidence="6">
    <location>
        <begin position="144"/>
        <end position="165"/>
    </location>
</feature>
<evidence type="ECO:0000256" key="3">
    <source>
        <dbReference type="ARBA" id="ARBA00022692"/>
    </source>
</evidence>
<protein>
    <submittedName>
        <fullName evidence="8">MFS transporter</fullName>
    </submittedName>
</protein>
<dbReference type="SUPFAM" id="SSF103473">
    <property type="entry name" value="MFS general substrate transporter"/>
    <property type="match status" value="1"/>
</dbReference>
<evidence type="ECO:0000256" key="1">
    <source>
        <dbReference type="ARBA" id="ARBA00004651"/>
    </source>
</evidence>
<feature type="transmembrane region" description="Helical" evidence="6">
    <location>
        <begin position="104"/>
        <end position="123"/>
    </location>
</feature>
<feature type="transmembrane region" description="Helical" evidence="6">
    <location>
        <begin position="77"/>
        <end position="98"/>
    </location>
</feature>
<proteinExistence type="predicted"/>
<name>A0A9J6QI38_9FIRM</name>
<keyword evidence="3 6" id="KW-0812">Transmembrane</keyword>